<comment type="caution">
    <text evidence="1">The sequence shown here is derived from an EMBL/GenBank/DDBJ whole genome shotgun (WGS) entry which is preliminary data.</text>
</comment>
<evidence type="ECO:0000313" key="2">
    <source>
        <dbReference type="Proteomes" id="UP001176961"/>
    </source>
</evidence>
<keyword evidence="2" id="KW-1185">Reference proteome</keyword>
<gene>
    <name evidence="1" type="ORF">CYNAS_LOCUS21914</name>
</gene>
<proteinExistence type="predicted"/>
<dbReference type="Proteomes" id="UP001176961">
    <property type="component" value="Unassembled WGS sequence"/>
</dbReference>
<evidence type="ECO:0000313" key="1">
    <source>
        <dbReference type="EMBL" id="CAJ0609931.1"/>
    </source>
</evidence>
<organism evidence="1 2">
    <name type="scientific">Cylicocyclus nassatus</name>
    <name type="common">Nematode worm</name>
    <dbReference type="NCBI Taxonomy" id="53992"/>
    <lineage>
        <taxon>Eukaryota</taxon>
        <taxon>Metazoa</taxon>
        <taxon>Ecdysozoa</taxon>
        <taxon>Nematoda</taxon>
        <taxon>Chromadorea</taxon>
        <taxon>Rhabditida</taxon>
        <taxon>Rhabditina</taxon>
        <taxon>Rhabditomorpha</taxon>
        <taxon>Strongyloidea</taxon>
        <taxon>Strongylidae</taxon>
        <taxon>Cylicocyclus</taxon>
    </lineage>
</organism>
<sequence>MLPSPLLLFVLIYAAAVDGSIIRQRRCVGTGCVTTTTRRVTKVITETTYVDPPTTYVQPTTYMQPPPRPPCYHPWCHRRRHWGGWYPPPPMPPPMPPAMPMPMCSRPPCYW</sequence>
<accession>A0AA36HFP2</accession>
<name>A0AA36HFP2_CYLNA</name>
<dbReference type="AlphaFoldDB" id="A0AA36HFP2"/>
<dbReference type="EMBL" id="CATQJL010000326">
    <property type="protein sequence ID" value="CAJ0609931.1"/>
    <property type="molecule type" value="Genomic_DNA"/>
</dbReference>
<protein>
    <submittedName>
        <fullName evidence="1">Uncharacterized protein</fullName>
    </submittedName>
</protein>
<reference evidence="1" key="1">
    <citation type="submission" date="2023-07" db="EMBL/GenBank/DDBJ databases">
        <authorList>
            <consortium name="CYATHOMIX"/>
        </authorList>
    </citation>
    <scope>NUCLEOTIDE SEQUENCE</scope>
    <source>
        <strain evidence="1">N/A</strain>
    </source>
</reference>